<comment type="caution">
    <text evidence="3">The sequence shown here is derived from an EMBL/GenBank/DDBJ whole genome shotgun (WGS) entry which is preliminary data.</text>
</comment>
<dbReference type="PROSITE" id="PS51375">
    <property type="entry name" value="PPR"/>
    <property type="match status" value="5"/>
</dbReference>
<evidence type="ECO:0000313" key="4">
    <source>
        <dbReference type="Proteomes" id="UP001162972"/>
    </source>
</evidence>
<dbReference type="EMBL" id="JAPFFJ010000009">
    <property type="protein sequence ID" value="KAJ6419564.1"/>
    <property type="molecule type" value="Genomic_DNA"/>
</dbReference>
<dbReference type="Pfam" id="PF13041">
    <property type="entry name" value="PPR_2"/>
    <property type="match status" value="1"/>
</dbReference>
<name>A0AAD6P7E3_9ROSI</name>
<feature type="repeat" description="PPR" evidence="2">
    <location>
        <begin position="107"/>
        <end position="141"/>
    </location>
</feature>
<dbReference type="Pfam" id="PF01535">
    <property type="entry name" value="PPR"/>
    <property type="match status" value="3"/>
</dbReference>
<keyword evidence="4" id="KW-1185">Reference proteome</keyword>
<feature type="repeat" description="PPR" evidence="2">
    <location>
        <begin position="72"/>
        <end position="106"/>
    </location>
</feature>
<keyword evidence="1" id="KW-0677">Repeat</keyword>
<dbReference type="PANTHER" id="PTHR46862:SF5">
    <property type="entry name" value="OS02G0170000 PROTEIN"/>
    <property type="match status" value="1"/>
</dbReference>
<feature type="repeat" description="PPR" evidence="2">
    <location>
        <begin position="177"/>
        <end position="211"/>
    </location>
</feature>
<dbReference type="AlphaFoldDB" id="A0AAD6P7E3"/>
<evidence type="ECO:0000313" key="3">
    <source>
        <dbReference type="EMBL" id="KAJ6419564.1"/>
    </source>
</evidence>
<protein>
    <recommendedName>
        <fullName evidence="5">Pentatricopeptide repeat-containing protein</fullName>
    </recommendedName>
</protein>
<evidence type="ECO:0000256" key="1">
    <source>
        <dbReference type="ARBA" id="ARBA00022737"/>
    </source>
</evidence>
<evidence type="ECO:0008006" key="5">
    <source>
        <dbReference type="Google" id="ProtNLM"/>
    </source>
</evidence>
<sequence length="264" mass="30517">MMMMINKNLKSLSFELQKSRFDHIWDVLIDIKRKDRNLITPRTLQVVLGRVAKPDKARDMLKEMKEHGCYPDVAAYNAVIRNYCIARRLDDAYSLMAEMASKGMSPNATSYNLFFRVFSWSNDLRNSWDFYGRMMDAGCLPNTQSCMFLIKLFKRNEKVEMALQLWNDMVEKGFGSYILVSDVLFDLLCDMGKLVEAEKCFLQMVEKGHKPSNVSFRRIKVLMELAKKHDAIQNLSEKMAIFGSSIRAPESMDEKECSDPVPSL</sequence>
<gene>
    <name evidence="3" type="ORF">OIU84_029632</name>
</gene>
<dbReference type="PANTHER" id="PTHR46862">
    <property type="entry name" value="OS07G0661900 PROTEIN"/>
    <property type="match status" value="1"/>
</dbReference>
<feature type="repeat" description="PPR" evidence="2">
    <location>
        <begin position="37"/>
        <end position="71"/>
    </location>
</feature>
<proteinExistence type="predicted"/>
<dbReference type="Gene3D" id="1.25.40.10">
    <property type="entry name" value="Tetratricopeptide repeat domain"/>
    <property type="match status" value="2"/>
</dbReference>
<reference evidence="3 4" key="1">
    <citation type="journal article" date="2023" name="Int. J. Mol. Sci.">
        <title>De Novo Assembly and Annotation of 11 Diverse Shrub Willow (Salix) Genomes Reveals Novel Gene Organization in Sex-Linked Regions.</title>
        <authorList>
            <person name="Hyden B."/>
            <person name="Feng K."/>
            <person name="Yates T.B."/>
            <person name="Jawdy S."/>
            <person name="Cereghino C."/>
            <person name="Smart L.B."/>
            <person name="Muchero W."/>
        </authorList>
    </citation>
    <scope>NUCLEOTIDE SEQUENCE [LARGE SCALE GENOMIC DNA]</scope>
    <source>
        <tissue evidence="3">Shoot tip</tissue>
    </source>
</reference>
<dbReference type="NCBIfam" id="TIGR00756">
    <property type="entry name" value="PPR"/>
    <property type="match status" value="3"/>
</dbReference>
<feature type="repeat" description="PPR" evidence="2">
    <location>
        <begin position="142"/>
        <end position="176"/>
    </location>
</feature>
<dbReference type="Proteomes" id="UP001162972">
    <property type="component" value="Chromosome 7"/>
</dbReference>
<organism evidence="3 4">
    <name type="scientific">Salix udensis</name>
    <dbReference type="NCBI Taxonomy" id="889485"/>
    <lineage>
        <taxon>Eukaryota</taxon>
        <taxon>Viridiplantae</taxon>
        <taxon>Streptophyta</taxon>
        <taxon>Embryophyta</taxon>
        <taxon>Tracheophyta</taxon>
        <taxon>Spermatophyta</taxon>
        <taxon>Magnoliopsida</taxon>
        <taxon>eudicotyledons</taxon>
        <taxon>Gunneridae</taxon>
        <taxon>Pentapetalae</taxon>
        <taxon>rosids</taxon>
        <taxon>fabids</taxon>
        <taxon>Malpighiales</taxon>
        <taxon>Salicaceae</taxon>
        <taxon>Saliceae</taxon>
        <taxon>Salix</taxon>
    </lineage>
</organism>
<accession>A0AAD6P7E3</accession>
<dbReference type="InterPro" id="IPR002885">
    <property type="entry name" value="PPR_rpt"/>
</dbReference>
<dbReference type="InterPro" id="IPR011990">
    <property type="entry name" value="TPR-like_helical_dom_sf"/>
</dbReference>
<evidence type="ECO:0000256" key="2">
    <source>
        <dbReference type="PROSITE-ProRule" id="PRU00708"/>
    </source>
</evidence>
<dbReference type="SUPFAM" id="SSF81901">
    <property type="entry name" value="HCP-like"/>
    <property type="match status" value="1"/>
</dbReference>